<evidence type="ECO:0000313" key="2">
    <source>
        <dbReference type="EMBL" id="RPF47104.1"/>
    </source>
</evidence>
<dbReference type="EMBL" id="RKRE01000002">
    <property type="protein sequence ID" value="RPF47104.1"/>
    <property type="molecule type" value="Genomic_DNA"/>
</dbReference>
<evidence type="ECO:0000256" key="1">
    <source>
        <dbReference type="SAM" id="Phobius"/>
    </source>
</evidence>
<dbReference type="Proteomes" id="UP000282654">
    <property type="component" value="Unassembled WGS sequence"/>
</dbReference>
<gene>
    <name evidence="2" type="ORF">EDD75_1377</name>
</gene>
<keyword evidence="1" id="KW-1133">Transmembrane helix</keyword>
<comment type="caution">
    <text evidence="2">The sequence shown here is derived from an EMBL/GenBank/DDBJ whole genome shotgun (WGS) entry which is preliminary data.</text>
</comment>
<keyword evidence="1" id="KW-0472">Membrane</keyword>
<dbReference type="OrthoDB" id="2624090at2"/>
<organism evidence="2 3">
    <name type="scientific">Thermodesulfitimonas autotrophica</name>
    <dbReference type="NCBI Taxonomy" id="1894989"/>
    <lineage>
        <taxon>Bacteria</taxon>
        <taxon>Bacillati</taxon>
        <taxon>Bacillota</taxon>
        <taxon>Clostridia</taxon>
        <taxon>Thermoanaerobacterales</taxon>
        <taxon>Thermoanaerobacteraceae</taxon>
        <taxon>Thermodesulfitimonas</taxon>
    </lineage>
</organism>
<dbReference type="AlphaFoldDB" id="A0A3N5AQE7"/>
<evidence type="ECO:0000313" key="3">
    <source>
        <dbReference type="Proteomes" id="UP000282654"/>
    </source>
</evidence>
<protein>
    <submittedName>
        <fullName evidence="2">Uncharacterized protein</fullName>
    </submittedName>
</protein>
<dbReference type="RefSeq" id="WP_123929921.1">
    <property type="nucleotide sequence ID" value="NZ_RKRE01000002.1"/>
</dbReference>
<keyword evidence="3" id="KW-1185">Reference proteome</keyword>
<accession>A0A3N5AQE7</accession>
<name>A0A3N5AQE7_9THEO</name>
<feature type="transmembrane region" description="Helical" evidence="1">
    <location>
        <begin position="146"/>
        <end position="163"/>
    </location>
</feature>
<reference evidence="2 3" key="1">
    <citation type="submission" date="2018-11" db="EMBL/GenBank/DDBJ databases">
        <title>Genomic Encyclopedia of Type Strains, Phase IV (KMG-IV): sequencing the most valuable type-strain genomes for metagenomic binning, comparative biology and taxonomic classification.</title>
        <authorList>
            <person name="Goeker M."/>
        </authorList>
    </citation>
    <scope>NUCLEOTIDE SEQUENCE [LARGE SCALE GENOMIC DNA]</scope>
    <source>
        <strain evidence="2 3">DSM 102936</strain>
    </source>
</reference>
<sequence>MKRAWIIPAVMCLLLLAAWPFRWEKGPTQTVNNGALKIVHLRDHWTGQAWVALYGYDAVNNRLYSGEMVPVPSQADIAKRKEQILASPEEVKKVAELRKRLTLPAISGGGEEAEWEIQKEEERIESTARSELKCWAWRKRNIATEIWAGLVALSALMAVILVVHTSRSPRNQEVSTLPPQ</sequence>
<proteinExistence type="predicted"/>
<keyword evidence="1" id="KW-0812">Transmembrane</keyword>